<evidence type="ECO:0000313" key="6">
    <source>
        <dbReference type="EMBL" id="OGE48234.1"/>
    </source>
</evidence>
<feature type="compositionally biased region" description="Basic residues" evidence="4">
    <location>
        <begin position="100"/>
        <end position="117"/>
    </location>
</feature>
<keyword evidence="7" id="KW-1185">Reference proteome</keyword>
<dbReference type="SUPFAM" id="SSF47095">
    <property type="entry name" value="HMG-box"/>
    <property type="match status" value="1"/>
</dbReference>
<dbReference type="PANTHER" id="PTHR45789:SF2">
    <property type="entry name" value="FI18025P1"/>
    <property type="match status" value="1"/>
</dbReference>
<feature type="compositionally biased region" description="Pro residues" evidence="4">
    <location>
        <begin position="1"/>
        <end position="12"/>
    </location>
</feature>
<evidence type="ECO:0000256" key="2">
    <source>
        <dbReference type="ARBA" id="ARBA00023242"/>
    </source>
</evidence>
<feature type="domain" description="HMG box" evidence="5">
    <location>
        <begin position="167"/>
        <end position="235"/>
    </location>
</feature>
<proteinExistence type="predicted"/>
<feature type="region of interest" description="Disordered" evidence="4">
    <location>
        <begin position="1"/>
        <end position="20"/>
    </location>
</feature>
<keyword evidence="1 3" id="KW-0238">DNA-binding</keyword>
<name>A0A1F5L4S1_PENAI</name>
<keyword evidence="2 3" id="KW-0539">Nucleus</keyword>
<dbReference type="InterPro" id="IPR036910">
    <property type="entry name" value="HMG_box_dom_sf"/>
</dbReference>
<dbReference type="GeneID" id="34581173"/>
<dbReference type="Pfam" id="PF00505">
    <property type="entry name" value="HMG_box"/>
    <property type="match status" value="1"/>
</dbReference>
<dbReference type="EMBL" id="LXJU01000031">
    <property type="protein sequence ID" value="OGE48234.1"/>
    <property type="molecule type" value="Genomic_DNA"/>
</dbReference>
<evidence type="ECO:0000256" key="1">
    <source>
        <dbReference type="ARBA" id="ARBA00023125"/>
    </source>
</evidence>
<gene>
    <name evidence="6" type="ORF">PENARI_c031G00282</name>
</gene>
<dbReference type="OrthoDB" id="2307332at2759"/>
<dbReference type="InterPro" id="IPR009071">
    <property type="entry name" value="HMG_box_dom"/>
</dbReference>
<dbReference type="GO" id="GO:0000981">
    <property type="term" value="F:DNA-binding transcription factor activity, RNA polymerase II-specific"/>
    <property type="evidence" value="ECO:0007669"/>
    <property type="project" value="TreeGrafter"/>
</dbReference>
<organism evidence="6 7">
    <name type="scientific">Penicillium arizonense</name>
    <dbReference type="NCBI Taxonomy" id="1835702"/>
    <lineage>
        <taxon>Eukaryota</taxon>
        <taxon>Fungi</taxon>
        <taxon>Dikarya</taxon>
        <taxon>Ascomycota</taxon>
        <taxon>Pezizomycotina</taxon>
        <taxon>Eurotiomycetes</taxon>
        <taxon>Eurotiomycetidae</taxon>
        <taxon>Eurotiales</taxon>
        <taxon>Aspergillaceae</taxon>
        <taxon>Penicillium</taxon>
    </lineage>
</organism>
<dbReference type="AlphaFoldDB" id="A0A1F5L4S1"/>
<evidence type="ECO:0000256" key="4">
    <source>
        <dbReference type="SAM" id="MobiDB-lite"/>
    </source>
</evidence>
<dbReference type="Gene3D" id="1.10.30.10">
    <property type="entry name" value="High mobility group box domain"/>
    <property type="match status" value="1"/>
</dbReference>
<dbReference type="InterPro" id="IPR051356">
    <property type="entry name" value="SOX/SOX-like_TF"/>
</dbReference>
<dbReference type="CDD" id="cd01389">
    <property type="entry name" value="HMG-box_ROX1-like"/>
    <property type="match status" value="1"/>
</dbReference>
<dbReference type="PROSITE" id="PS50118">
    <property type="entry name" value="HMG_BOX_2"/>
    <property type="match status" value="1"/>
</dbReference>
<feature type="region of interest" description="Disordered" evidence="4">
    <location>
        <begin position="96"/>
        <end position="125"/>
    </location>
</feature>
<evidence type="ECO:0000256" key="3">
    <source>
        <dbReference type="PROSITE-ProRule" id="PRU00267"/>
    </source>
</evidence>
<comment type="caution">
    <text evidence="6">The sequence shown here is derived from an EMBL/GenBank/DDBJ whole genome shotgun (WGS) entry which is preliminary data.</text>
</comment>
<dbReference type="STRING" id="1835702.A0A1F5L4S1"/>
<reference evidence="6 7" key="1">
    <citation type="journal article" date="2016" name="Sci. Rep.">
        <title>Penicillium arizonense, a new, genome sequenced fungal species, reveals a high chemical diversity in secreted metabolites.</title>
        <authorList>
            <person name="Grijseels S."/>
            <person name="Nielsen J.C."/>
            <person name="Randelovic M."/>
            <person name="Nielsen J."/>
            <person name="Nielsen K.F."/>
            <person name="Workman M."/>
            <person name="Frisvad J.C."/>
        </authorList>
    </citation>
    <scope>NUCLEOTIDE SEQUENCE [LARGE SCALE GENOMIC DNA]</scope>
    <source>
        <strain evidence="6 7">CBS 141311</strain>
    </source>
</reference>
<dbReference type="GO" id="GO:0000978">
    <property type="term" value="F:RNA polymerase II cis-regulatory region sequence-specific DNA binding"/>
    <property type="evidence" value="ECO:0007669"/>
    <property type="project" value="TreeGrafter"/>
</dbReference>
<feature type="DNA-binding region" description="HMG box" evidence="3">
    <location>
        <begin position="167"/>
        <end position="235"/>
    </location>
</feature>
<dbReference type="GO" id="GO:0005634">
    <property type="term" value="C:nucleus"/>
    <property type="evidence" value="ECO:0007669"/>
    <property type="project" value="UniProtKB-UniRule"/>
</dbReference>
<dbReference type="Proteomes" id="UP000177622">
    <property type="component" value="Unassembled WGS sequence"/>
</dbReference>
<protein>
    <recommendedName>
        <fullName evidence="5">HMG box domain-containing protein</fullName>
    </recommendedName>
</protein>
<dbReference type="SMART" id="SM00398">
    <property type="entry name" value="HMG"/>
    <property type="match status" value="1"/>
</dbReference>
<sequence length="502" mass="55095">MNLMTPIPPSPPQSTDGSSLQEDFFEGRQVYPPVYRVMNMSSNEINGSTAHGIQYGSPPSFSANSFPHTIPPQMMMMPGPQVNTPPTGADEVFMGLPTPSRRRAPAGKAKQQRRNRTRSTLSEPGLKIEEPISKLTKDYDVPIKDMDAWVARPAEIRRKEAKTKGRISRPMNSFMLYRSAYSERTKKLVGVTNHQVVSRIAGQGWKLEPHDIRKKYEDLAKLERDAHAATHPEYKFSPNKQGQGVVNRRDEGSPALQSHGLEEGFCSDFESEVGSTVSRMTPAPSYAHSRTQSFEESYFDSSRDPSPYGTPEHGMSMPHYVSPSWPNTSHPTGLPMQPNSFHGLSHMEHEHFRTTSPPLQQDIQYGSSLAGLPGASHHELLQPQSTPTGHQMDPQLLVYPNGSDATGLPNITGAAFGPGISSYSTWGEDPTTGYFPGTSAAAMTANPAPYQNPHMASACLPSMHNTDTQDQSWDLQCGHSGMGDAGAGEFDLWCPEAPAQNY</sequence>
<dbReference type="RefSeq" id="XP_022483690.1">
    <property type="nucleotide sequence ID" value="XM_022636439.1"/>
</dbReference>
<accession>A0A1F5L4S1</accession>
<evidence type="ECO:0000313" key="7">
    <source>
        <dbReference type="Proteomes" id="UP000177622"/>
    </source>
</evidence>
<feature type="region of interest" description="Disordered" evidence="4">
    <location>
        <begin position="229"/>
        <end position="261"/>
    </location>
</feature>
<evidence type="ECO:0000259" key="5">
    <source>
        <dbReference type="PROSITE" id="PS50118"/>
    </source>
</evidence>
<dbReference type="PANTHER" id="PTHR45789">
    <property type="entry name" value="FI18025P1"/>
    <property type="match status" value="1"/>
</dbReference>
<feature type="region of interest" description="Disordered" evidence="4">
    <location>
        <begin position="294"/>
        <end position="314"/>
    </location>
</feature>